<dbReference type="EMBL" id="CAJVQA010009062">
    <property type="protein sequence ID" value="CAG8680549.1"/>
    <property type="molecule type" value="Genomic_DNA"/>
</dbReference>
<evidence type="ECO:0000313" key="5">
    <source>
        <dbReference type="EMBL" id="CAG8680549.1"/>
    </source>
</evidence>
<organism evidence="5 6">
    <name type="scientific">Cetraspora pellucida</name>
    <dbReference type="NCBI Taxonomy" id="1433469"/>
    <lineage>
        <taxon>Eukaryota</taxon>
        <taxon>Fungi</taxon>
        <taxon>Fungi incertae sedis</taxon>
        <taxon>Mucoromycota</taxon>
        <taxon>Glomeromycotina</taxon>
        <taxon>Glomeromycetes</taxon>
        <taxon>Diversisporales</taxon>
        <taxon>Gigasporaceae</taxon>
        <taxon>Cetraspora</taxon>
    </lineage>
</organism>
<dbReference type="Pfam" id="PF08487">
    <property type="entry name" value="VIT"/>
    <property type="match status" value="1"/>
</dbReference>
<dbReference type="InterPro" id="IPR013694">
    <property type="entry name" value="VIT"/>
</dbReference>
<dbReference type="PROSITE" id="PS50234">
    <property type="entry name" value="VWFA"/>
    <property type="match status" value="1"/>
</dbReference>
<dbReference type="InterPro" id="IPR035992">
    <property type="entry name" value="Ricin_B-like_lectins"/>
</dbReference>
<feature type="domain" description="VIT" evidence="4">
    <location>
        <begin position="7"/>
        <end position="136"/>
    </location>
</feature>
<dbReference type="AlphaFoldDB" id="A0A9N9HF54"/>
<feature type="compositionally biased region" description="Acidic residues" evidence="2">
    <location>
        <begin position="760"/>
        <end position="784"/>
    </location>
</feature>
<evidence type="ECO:0000313" key="6">
    <source>
        <dbReference type="Proteomes" id="UP000789759"/>
    </source>
</evidence>
<gene>
    <name evidence="5" type="ORF">CPELLU_LOCUS10762</name>
</gene>
<dbReference type="Gene3D" id="3.40.50.410">
    <property type="entry name" value="von Willebrand factor, type A domain"/>
    <property type="match status" value="1"/>
</dbReference>
<evidence type="ECO:0000259" key="3">
    <source>
        <dbReference type="PROSITE" id="PS50234"/>
    </source>
</evidence>
<dbReference type="InterPro" id="IPR036465">
    <property type="entry name" value="vWFA_dom_sf"/>
</dbReference>
<dbReference type="PANTHER" id="PTHR45737">
    <property type="entry name" value="VON WILLEBRAND FACTOR A DOMAIN-CONTAINING PROTEIN 5A"/>
    <property type="match status" value="1"/>
</dbReference>
<dbReference type="SUPFAM" id="SSF53300">
    <property type="entry name" value="vWA-like"/>
    <property type="match status" value="1"/>
</dbReference>
<dbReference type="OrthoDB" id="9895617at2759"/>
<feature type="coiled-coil region" evidence="1">
    <location>
        <begin position="667"/>
        <end position="726"/>
    </location>
</feature>
<dbReference type="Proteomes" id="UP000789759">
    <property type="component" value="Unassembled WGS sequence"/>
</dbReference>
<keyword evidence="1" id="KW-0175">Coiled coil</keyword>
<dbReference type="PROSITE" id="PS51468">
    <property type="entry name" value="VIT"/>
    <property type="match status" value="1"/>
</dbReference>
<protein>
    <submittedName>
        <fullName evidence="5">19690_t:CDS:1</fullName>
    </submittedName>
</protein>
<name>A0A9N9HF54_9GLOM</name>
<dbReference type="SUPFAM" id="SSF50370">
    <property type="entry name" value="Ricin B-like lectins"/>
    <property type="match status" value="1"/>
</dbReference>
<sequence>VHFFQKITMLISTDEKNARPVPLKKVVVEAYVIDMVAEVNVFQTFENTEKNKIEAIYKFMIRDNSAVCGFEATIDNNKKIIGIVKETEQAKKEYNEAIKQGHGAYLLEEQDSEVFKCSVGNINPGQQIEIKIKYMTELQHDVETDSVRFILPAAIAPKYGSQIFNHKKLHLSDKFSYSDYSPLKFSIVCRMNSPICSIKSPSHNITELRNKPSISKVTLDENIFFLEKDFILLIKSQDIDRPRAFIEYNPITETNCLMLTLVPTFKRGSINHDSISMELIFIIDSSRSMKGRSIEKASKALQYLLLSIPKSCFFNVLSIGNKKFDNFFEESQQCTKTNISKAIEKVKKITAKGGTHIYETLKWVFEHSRSDMPTSILLFSDFETSHVNQIIKLIKDNQEKKHDLRIFSIGMNNIVSHHFIESIVRVGKGYAQYVSDLEQMNRKAMAMLRNSLNPPISDYEITWTIESNGESQNNGLNVQQVPSKIPELYIGIRLIIYCILEKGVKPGDKITLNSKFQDPLIVPLDQPHLQGSKIHTLAARKLIQEIEYGNYYPNHANNKKYIREQIVYLAKSYNLSSKYTSFIAVETQNIENHEKKKQEIAKKLIKEKYRIPKMQNAFGFENEHEKKLAIEIEKQKNVSKKYMELKKGSAKKLLMEFVREPENQDSIELEIKEKAMINEKFKDLERQREVELKKEKLRKENEIERLKKVELKKQHKKEKIDFEKIELKNKMPKTLPDIKTTPLSGSRPTIIETVSTLIPPEDDSSSEPDGSECSELDDPKEEVDDYTQIGKEKKITKKNDKLPWFPEVLITVEEPASLRNYKENISNPNDDSLQFPSGDFYIKSAISLSEVSTSSTSAQNMVVDIKRCLLLSWCVVKDGTKAIISQQKNVDQDGHQLWRHEDGLLINKQTNLCLEVESVKEGICLSVHQKRNLNHADNQHWILTTGGCIALKNNPKFVIKILSKGTTVGNGSHLTLINTESKNFKDDLSSKFVIIRKEQYLNEIQI</sequence>
<reference evidence="5" key="1">
    <citation type="submission" date="2021-06" db="EMBL/GenBank/DDBJ databases">
        <authorList>
            <person name="Kallberg Y."/>
            <person name="Tangrot J."/>
            <person name="Rosling A."/>
        </authorList>
    </citation>
    <scope>NUCLEOTIDE SEQUENCE</scope>
    <source>
        <strain evidence="5">FL966</strain>
    </source>
</reference>
<dbReference type="Pfam" id="PF13768">
    <property type="entry name" value="VWA_3"/>
    <property type="match status" value="1"/>
</dbReference>
<dbReference type="SMART" id="SM00609">
    <property type="entry name" value="VIT"/>
    <property type="match status" value="1"/>
</dbReference>
<feature type="non-terminal residue" evidence="5">
    <location>
        <position position="1006"/>
    </location>
</feature>
<dbReference type="Gene3D" id="2.80.10.50">
    <property type="match status" value="1"/>
</dbReference>
<proteinExistence type="predicted"/>
<keyword evidence="6" id="KW-1185">Reference proteome</keyword>
<dbReference type="PANTHER" id="PTHR45737:SF6">
    <property type="entry name" value="VON WILLEBRAND FACTOR A DOMAIN-CONTAINING PROTEIN 5A"/>
    <property type="match status" value="1"/>
</dbReference>
<dbReference type="SMART" id="SM00327">
    <property type="entry name" value="VWA"/>
    <property type="match status" value="1"/>
</dbReference>
<accession>A0A9N9HF54</accession>
<evidence type="ECO:0000256" key="2">
    <source>
        <dbReference type="SAM" id="MobiDB-lite"/>
    </source>
</evidence>
<feature type="domain" description="VWFA" evidence="3">
    <location>
        <begin position="278"/>
        <end position="452"/>
    </location>
</feature>
<evidence type="ECO:0000256" key="1">
    <source>
        <dbReference type="SAM" id="Coils"/>
    </source>
</evidence>
<comment type="caution">
    <text evidence="5">The sequence shown here is derived from an EMBL/GenBank/DDBJ whole genome shotgun (WGS) entry which is preliminary data.</text>
</comment>
<feature type="region of interest" description="Disordered" evidence="2">
    <location>
        <begin position="756"/>
        <end position="784"/>
    </location>
</feature>
<evidence type="ECO:0000259" key="4">
    <source>
        <dbReference type="PROSITE" id="PS51468"/>
    </source>
</evidence>
<dbReference type="InterPro" id="IPR002035">
    <property type="entry name" value="VWF_A"/>
</dbReference>